<feature type="region of interest" description="Disordered" evidence="1">
    <location>
        <begin position="358"/>
        <end position="426"/>
    </location>
</feature>
<keyword evidence="3" id="KW-1185">Reference proteome</keyword>
<evidence type="ECO:0000313" key="3">
    <source>
        <dbReference type="Proteomes" id="UP000297280"/>
    </source>
</evidence>
<sequence>MVRQSQRKKARLPERFRNGEDQEDSSSSQSAAPAPTTPASIASASSTAPRPTPSYSSSSSPNFTLDSPTPVVRRAGKVCREEQKAMLPTRAEVEGSPESDVEESPDSSASAQPIEPAQPPVRTPADDYDINSPYFGLNHTPEWDVLGINIDDRSQERWFPPGLMAPPSYDSLSSAAKLMLFHELTKMMSFKNLVSFLGITDLQLNDFAKIYEAETQRDELERELTHLAMNRLDSIRRNENRCVTVEDFDLALLEEVDWKLTNTVLESPISLSDIGKAIGFLQSCHGSQIAGNQLNNGRGRNNNTLSLSEVNEVITEMGRYARLGISFHWDFEHELGLREYIASETILARGVGGVVLSGDEAEQPAQPPTGRPKKRGKHFANKPLRNKSDLLNMVLPSKLQQTESIGDEAGKKAEGGGLSKGKGRGN</sequence>
<accession>A0A4Z1K6Q4</accession>
<dbReference type="AlphaFoldDB" id="A0A4Z1K6Q4"/>
<gene>
    <name evidence="2" type="ORF">BPOR_1285g00010</name>
</gene>
<evidence type="ECO:0000256" key="1">
    <source>
        <dbReference type="SAM" id="MobiDB-lite"/>
    </source>
</evidence>
<feature type="compositionally biased region" description="Basic residues" evidence="1">
    <location>
        <begin position="371"/>
        <end position="380"/>
    </location>
</feature>
<dbReference type="EMBL" id="PQXO01001278">
    <property type="protein sequence ID" value="TGO81194.1"/>
    <property type="molecule type" value="Genomic_DNA"/>
</dbReference>
<reference evidence="2 3" key="1">
    <citation type="submission" date="2017-12" db="EMBL/GenBank/DDBJ databases">
        <title>Comparative genomics of Botrytis spp.</title>
        <authorList>
            <person name="Valero-Jimenez C.A."/>
            <person name="Tapia P."/>
            <person name="Veloso J."/>
            <person name="Silva-Moreno E."/>
            <person name="Staats M."/>
            <person name="Valdes J.H."/>
            <person name="Van Kan J.A.L."/>
        </authorList>
    </citation>
    <scope>NUCLEOTIDE SEQUENCE [LARGE SCALE GENOMIC DNA]</scope>
    <source>
        <strain evidence="2 3">MUCL3349</strain>
    </source>
</reference>
<feature type="compositionally biased region" description="Basic and acidic residues" evidence="1">
    <location>
        <begin position="11"/>
        <end position="20"/>
    </location>
</feature>
<evidence type="ECO:0000313" key="2">
    <source>
        <dbReference type="EMBL" id="TGO81194.1"/>
    </source>
</evidence>
<feature type="compositionally biased region" description="Low complexity" evidence="1">
    <location>
        <begin position="25"/>
        <end position="61"/>
    </location>
</feature>
<protein>
    <submittedName>
        <fullName evidence="2">Uncharacterized protein</fullName>
    </submittedName>
</protein>
<name>A0A4Z1K6Q4_9HELO</name>
<organism evidence="2 3">
    <name type="scientific">Botrytis porri</name>
    <dbReference type="NCBI Taxonomy" id="87229"/>
    <lineage>
        <taxon>Eukaryota</taxon>
        <taxon>Fungi</taxon>
        <taxon>Dikarya</taxon>
        <taxon>Ascomycota</taxon>
        <taxon>Pezizomycotina</taxon>
        <taxon>Leotiomycetes</taxon>
        <taxon>Helotiales</taxon>
        <taxon>Sclerotiniaceae</taxon>
        <taxon>Botrytis</taxon>
    </lineage>
</organism>
<proteinExistence type="predicted"/>
<dbReference type="Proteomes" id="UP000297280">
    <property type="component" value="Unassembled WGS sequence"/>
</dbReference>
<feature type="region of interest" description="Disordered" evidence="1">
    <location>
        <begin position="1"/>
        <end position="127"/>
    </location>
</feature>
<feature type="compositionally biased region" description="Acidic residues" evidence="1">
    <location>
        <begin position="95"/>
        <end position="105"/>
    </location>
</feature>
<feature type="compositionally biased region" description="Basic residues" evidence="1">
    <location>
        <begin position="1"/>
        <end position="10"/>
    </location>
</feature>
<comment type="caution">
    <text evidence="2">The sequence shown here is derived from an EMBL/GenBank/DDBJ whole genome shotgun (WGS) entry which is preliminary data.</text>
</comment>